<proteinExistence type="inferred from homology"/>
<evidence type="ECO:0000256" key="1">
    <source>
        <dbReference type="ARBA" id="ARBA00005806"/>
    </source>
</evidence>
<name>A0ABW4MV98_9CAUL</name>
<dbReference type="Gene3D" id="3.40.50.11900">
    <property type="match status" value="1"/>
</dbReference>
<gene>
    <name evidence="2" type="ORF">ACFSC0_00650</name>
</gene>
<dbReference type="RefSeq" id="WP_377281278.1">
    <property type="nucleotide sequence ID" value="NZ_JBHRSI010000003.1"/>
</dbReference>
<evidence type="ECO:0000313" key="3">
    <source>
        <dbReference type="Proteomes" id="UP001597237"/>
    </source>
</evidence>
<evidence type="ECO:0000313" key="2">
    <source>
        <dbReference type="EMBL" id="MFD1781889.1"/>
    </source>
</evidence>
<dbReference type="PANTHER" id="PTHR30548">
    <property type="entry name" value="2-HYDROXYGLUTARYL-COA DEHYDRATASE, D-COMPONENT-RELATED"/>
    <property type="match status" value="1"/>
</dbReference>
<comment type="caution">
    <text evidence="2">The sequence shown here is derived from an EMBL/GenBank/DDBJ whole genome shotgun (WGS) entry which is preliminary data.</text>
</comment>
<organism evidence="2 3">
    <name type="scientific">Phenylobacterium terrae</name>
    <dbReference type="NCBI Taxonomy" id="2665495"/>
    <lineage>
        <taxon>Bacteria</taxon>
        <taxon>Pseudomonadati</taxon>
        <taxon>Pseudomonadota</taxon>
        <taxon>Alphaproteobacteria</taxon>
        <taxon>Caulobacterales</taxon>
        <taxon>Caulobacteraceae</taxon>
        <taxon>Phenylobacterium</taxon>
    </lineage>
</organism>
<keyword evidence="3" id="KW-1185">Reference proteome</keyword>
<dbReference type="Proteomes" id="UP001597237">
    <property type="component" value="Unassembled WGS sequence"/>
</dbReference>
<dbReference type="InterPro" id="IPR010327">
    <property type="entry name" value="FldB/FldC_alpha/beta"/>
</dbReference>
<protein>
    <submittedName>
        <fullName evidence="2">2-hydroxyacyl-CoA dehydratase</fullName>
    </submittedName>
</protein>
<dbReference type="Pfam" id="PF06050">
    <property type="entry name" value="HGD-D"/>
    <property type="match status" value="1"/>
</dbReference>
<dbReference type="Gene3D" id="3.40.50.11890">
    <property type="match status" value="1"/>
</dbReference>
<comment type="similarity">
    <text evidence="1">Belongs to the FldB/FldC dehydratase alpha/beta subunit family.</text>
</comment>
<dbReference type="EMBL" id="JBHUEY010000001">
    <property type="protein sequence ID" value="MFD1781889.1"/>
    <property type="molecule type" value="Genomic_DNA"/>
</dbReference>
<sequence length="362" mass="39068">MTFQPFHDAARDPDAAARAFKGAGGKVVGYMGATVPTELIAAAGAFPLRLVELRDATPLADRYMEPQFDPLVRGVFEKLLEGGYAFLDAIVLPRTSDSVQRFYYYLCEVRRTGEADLPEPILYDLLHTPWYSSAEYNFARTGELKAALERITGASSDLKARIADANRRRGRIAALAELRRAAPAKVAGLDARAAMLAQGLMAAASFDAALDAAIAQAGAALRGPRVVIAGSGLASDGLHRRIEAAGAVVVGDFHEFGEPAFDGRVDEAAEPVRAIAQHYHRQVLSSRTFPVDPNRLADFAEAARADGVVFWFDAVEEALTWEQPAQQRALQARGVPCLRLQGEAPPDSVERFVARLPARALA</sequence>
<reference evidence="3" key="1">
    <citation type="journal article" date="2019" name="Int. J. Syst. Evol. Microbiol.">
        <title>The Global Catalogue of Microorganisms (GCM) 10K type strain sequencing project: providing services to taxonomists for standard genome sequencing and annotation.</title>
        <authorList>
            <consortium name="The Broad Institute Genomics Platform"/>
            <consortium name="The Broad Institute Genome Sequencing Center for Infectious Disease"/>
            <person name="Wu L."/>
            <person name="Ma J."/>
        </authorList>
    </citation>
    <scope>NUCLEOTIDE SEQUENCE [LARGE SCALE GENOMIC DNA]</scope>
    <source>
        <strain evidence="3">DFY28</strain>
    </source>
</reference>
<accession>A0ABW4MV98</accession>
<dbReference type="PANTHER" id="PTHR30548:SF1">
    <property type="entry name" value="DEHYDRATASE SUBUNIT MJ0007-RELATED"/>
    <property type="match status" value="1"/>
</dbReference>
<dbReference type="Gene3D" id="1.20.1270.370">
    <property type="match status" value="1"/>
</dbReference>